<dbReference type="OMA" id="ANHILAY"/>
<evidence type="ECO:0000313" key="4">
    <source>
        <dbReference type="Proteomes" id="UP000472276"/>
    </source>
</evidence>
<dbReference type="InterPro" id="IPR001304">
    <property type="entry name" value="C-type_lectin-like"/>
</dbReference>
<keyword evidence="4" id="KW-1185">Reference proteome</keyword>
<dbReference type="CDD" id="cd00037">
    <property type="entry name" value="CLECT"/>
    <property type="match status" value="1"/>
</dbReference>
<name>A0A668UYA1_OREAU</name>
<dbReference type="InterPro" id="IPR002353">
    <property type="entry name" value="AntifreezeII"/>
</dbReference>
<sequence>MILLLFLFGLALGAPSESPSDDTEVKLQLDNQRFKLLRGNCPPFWWYFNNRCYKYVATPMSWANAEFHCLSQGANLVSIHTSDEESFVRSLIGNSDPTQAPTWIGLSDIHMEGRWMWSDGSVVHYSNWLAGEPNNLEKNEHCVLNNFGPVKKWNDDPCSHGYPSVCVKRNACV</sequence>
<proteinExistence type="predicted"/>
<keyword evidence="1" id="KW-1015">Disulfide bond</keyword>
<feature type="domain" description="C-type lectin" evidence="2">
    <location>
        <begin position="48"/>
        <end position="167"/>
    </location>
</feature>
<dbReference type="InterPro" id="IPR016186">
    <property type="entry name" value="C-type_lectin-like/link_sf"/>
</dbReference>
<reference evidence="3" key="2">
    <citation type="submission" date="2025-09" db="UniProtKB">
        <authorList>
            <consortium name="Ensembl"/>
        </authorList>
    </citation>
    <scope>IDENTIFICATION</scope>
</reference>
<dbReference type="PROSITE" id="PS50041">
    <property type="entry name" value="C_TYPE_LECTIN_2"/>
    <property type="match status" value="1"/>
</dbReference>
<dbReference type="Ensembl" id="ENSOABT00000044750.2">
    <property type="protein sequence ID" value="ENSOABP00000043594.2"/>
    <property type="gene ID" value="ENSOABG00000019593.2"/>
</dbReference>
<evidence type="ECO:0000256" key="1">
    <source>
        <dbReference type="ARBA" id="ARBA00023157"/>
    </source>
</evidence>
<dbReference type="InterPro" id="IPR018378">
    <property type="entry name" value="C-type_lectin_CS"/>
</dbReference>
<dbReference type="PRINTS" id="PR00356">
    <property type="entry name" value="ANTIFREEZEII"/>
</dbReference>
<dbReference type="InterPro" id="IPR016187">
    <property type="entry name" value="CTDL_fold"/>
</dbReference>
<dbReference type="Gene3D" id="3.10.100.10">
    <property type="entry name" value="Mannose-Binding Protein A, subunit A"/>
    <property type="match status" value="1"/>
</dbReference>
<evidence type="ECO:0000259" key="2">
    <source>
        <dbReference type="PROSITE" id="PS50041"/>
    </source>
</evidence>
<gene>
    <name evidence="3" type="primary">LOC116333321</name>
</gene>
<dbReference type="PROSITE" id="PS00615">
    <property type="entry name" value="C_TYPE_LECTIN_1"/>
    <property type="match status" value="1"/>
</dbReference>
<dbReference type="Proteomes" id="UP000472276">
    <property type="component" value="Unassembled WGS sequence"/>
</dbReference>
<dbReference type="AlphaFoldDB" id="A0A668UYA1"/>
<accession>A0A668UYA1</accession>
<protein>
    <recommendedName>
        <fullName evidence="2">C-type lectin domain-containing protein</fullName>
    </recommendedName>
</protein>
<reference evidence="3" key="1">
    <citation type="submission" date="2025-08" db="UniProtKB">
        <authorList>
            <consortium name="Ensembl"/>
        </authorList>
    </citation>
    <scope>IDENTIFICATION</scope>
</reference>
<dbReference type="InterPro" id="IPR050111">
    <property type="entry name" value="C-type_lectin/snaclec_domain"/>
</dbReference>
<dbReference type="Pfam" id="PF00059">
    <property type="entry name" value="Lectin_C"/>
    <property type="match status" value="1"/>
</dbReference>
<dbReference type="PANTHER" id="PTHR22803">
    <property type="entry name" value="MANNOSE, PHOSPHOLIPASE, LECTIN RECEPTOR RELATED"/>
    <property type="match status" value="1"/>
</dbReference>
<dbReference type="SMART" id="SM00034">
    <property type="entry name" value="CLECT"/>
    <property type="match status" value="1"/>
</dbReference>
<evidence type="ECO:0000313" key="3">
    <source>
        <dbReference type="Ensembl" id="ENSOABP00000043594.2"/>
    </source>
</evidence>
<organism evidence="3 4">
    <name type="scientific">Oreochromis aureus</name>
    <name type="common">Israeli tilapia</name>
    <name type="synonym">Chromis aureus</name>
    <dbReference type="NCBI Taxonomy" id="47969"/>
    <lineage>
        <taxon>Eukaryota</taxon>
        <taxon>Metazoa</taxon>
        <taxon>Chordata</taxon>
        <taxon>Craniata</taxon>
        <taxon>Vertebrata</taxon>
        <taxon>Euteleostomi</taxon>
        <taxon>Actinopterygii</taxon>
        <taxon>Neopterygii</taxon>
        <taxon>Teleostei</taxon>
        <taxon>Neoteleostei</taxon>
        <taxon>Acanthomorphata</taxon>
        <taxon>Ovalentaria</taxon>
        <taxon>Cichlomorphae</taxon>
        <taxon>Cichliformes</taxon>
        <taxon>Cichlidae</taxon>
        <taxon>African cichlids</taxon>
        <taxon>Pseudocrenilabrinae</taxon>
        <taxon>Oreochromini</taxon>
        <taxon>Oreochromis</taxon>
    </lineage>
</organism>
<dbReference type="SUPFAM" id="SSF56436">
    <property type="entry name" value="C-type lectin-like"/>
    <property type="match status" value="1"/>
</dbReference>